<feature type="region of interest" description="Disordered" evidence="1">
    <location>
        <begin position="49"/>
        <end position="117"/>
    </location>
</feature>
<feature type="region of interest" description="Disordered" evidence="1">
    <location>
        <begin position="229"/>
        <end position="273"/>
    </location>
</feature>
<gene>
    <name evidence="2" type="ORF">B0H64DRAFT_387707</name>
</gene>
<accession>A0AAE0LWG3</accession>
<feature type="region of interest" description="Disordered" evidence="1">
    <location>
        <begin position="421"/>
        <end position="538"/>
    </location>
</feature>
<organism evidence="2 3">
    <name type="scientific">Chaetomium fimeti</name>
    <dbReference type="NCBI Taxonomy" id="1854472"/>
    <lineage>
        <taxon>Eukaryota</taxon>
        <taxon>Fungi</taxon>
        <taxon>Dikarya</taxon>
        <taxon>Ascomycota</taxon>
        <taxon>Pezizomycotina</taxon>
        <taxon>Sordariomycetes</taxon>
        <taxon>Sordariomycetidae</taxon>
        <taxon>Sordariales</taxon>
        <taxon>Chaetomiaceae</taxon>
        <taxon>Chaetomium</taxon>
    </lineage>
</organism>
<feature type="region of interest" description="Disordered" evidence="1">
    <location>
        <begin position="163"/>
        <end position="199"/>
    </location>
</feature>
<feature type="compositionally biased region" description="Pro residues" evidence="1">
    <location>
        <begin position="491"/>
        <end position="504"/>
    </location>
</feature>
<proteinExistence type="predicted"/>
<dbReference type="RefSeq" id="XP_062662723.1">
    <property type="nucleotide sequence ID" value="XM_062803223.1"/>
</dbReference>
<protein>
    <submittedName>
        <fullName evidence="2">Uncharacterized protein</fullName>
    </submittedName>
</protein>
<evidence type="ECO:0000256" key="1">
    <source>
        <dbReference type="SAM" id="MobiDB-lite"/>
    </source>
</evidence>
<feature type="compositionally biased region" description="Basic and acidic residues" evidence="1">
    <location>
        <begin position="433"/>
        <end position="463"/>
    </location>
</feature>
<reference evidence="2" key="1">
    <citation type="journal article" date="2023" name="Mol. Phylogenet. Evol.">
        <title>Genome-scale phylogeny and comparative genomics of the fungal order Sordariales.</title>
        <authorList>
            <person name="Hensen N."/>
            <person name="Bonometti L."/>
            <person name="Westerberg I."/>
            <person name="Brannstrom I.O."/>
            <person name="Guillou S."/>
            <person name="Cros-Aarteil S."/>
            <person name="Calhoun S."/>
            <person name="Haridas S."/>
            <person name="Kuo A."/>
            <person name="Mondo S."/>
            <person name="Pangilinan J."/>
            <person name="Riley R."/>
            <person name="LaButti K."/>
            <person name="Andreopoulos B."/>
            <person name="Lipzen A."/>
            <person name="Chen C."/>
            <person name="Yan M."/>
            <person name="Daum C."/>
            <person name="Ng V."/>
            <person name="Clum A."/>
            <person name="Steindorff A."/>
            <person name="Ohm R.A."/>
            <person name="Martin F."/>
            <person name="Silar P."/>
            <person name="Natvig D.O."/>
            <person name="Lalanne C."/>
            <person name="Gautier V."/>
            <person name="Ament-Velasquez S.L."/>
            <person name="Kruys A."/>
            <person name="Hutchinson M.I."/>
            <person name="Powell A.J."/>
            <person name="Barry K."/>
            <person name="Miller A.N."/>
            <person name="Grigoriev I.V."/>
            <person name="Debuchy R."/>
            <person name="Gladieux P."/>
            <person name="Hiltunen Thoren M."/>
            <person name="Johannesson H."/>
        </authorList>
    </citation>
    <scope>NUCLEOTIDE SEQUENCE</scope>
    <source>
        <strain evidence="2">CBS 168.71</strain>
    </source>
</reference>
<keyword evidence="3" id="KW-1185">Reference proteome</keyword>
<comment type="caution">
    <text evidence="2">The sequence shown here is derived from an EMBL/GenBank/DDBJ whole genome shotgun (WGS) entry which is preliminary data.</text>
</comment>
<feature type="compositionally biased region" description="Acidic residues" evidence="1">
    <location>
        <begin position="238"/>
        <end position="254"/>
    </location>
</feature>
<sequence length="550" mass="62531">MRPLPVPCHRGILNLTAITRQHRLAWSQLLSIPPIKRSIHHTAPLCRGKSPYMSSIFTEPTGPGRQPQQPNDAHKPSTELDTSERRRVVYNKDGHEPRIQPYMSPPGGKIPSPLTPRYSLRDSREWAKTPPPPKEPLAREEAGFQKDALSVDPLMLLFEQVSPAKGNGGSAAVGAKSKPETGVAAEASSGGEGQLADKEQQLVEKARRLEEMEQRLNALALKLEEGRKELEEGRKGQEEEEGWPAVEETPEPEEEHNPRDAMRKVPPQPARDDAEATLMRLQALQKEDPVAADGHLMGLILLKRQQLERERGNDMGPLRTKESTTHVETQLRRWITENDLHTMMIQRKAREVRRRVDMMKRQRVAIRKKLRIPPESPDPNPQVEAAVQAWLVNRDVQMLVRESRELVRKKARYEYLAQKAERRVARAQSYPTHTREDRRSNMEEKQGKEERMAKQNNKKDRRENRKKYRRQVIEAELQKASRVPLISDPLPRAPPPPDVPPPEVLPRRVSFNTSNNASSNASSNASPNTSDNASFGIRFLPIKKSEFGDI</sequence>
<name>A0AAE0LWG3_9PEZI</name>
<dbReference type="GeneID" id="87840171"/>
<reference evidence="2" key="2">
    <citation type="submission" date="2023-06" db="EMBL/GenBank/DDBJ databases">
        <authorList>
            <consortium name="Lawrence Berkeley National Laboratory"/>
            <person name="Haridas S."/>
            <person name="Hensen N."/>
            <person name="Bonometti L."/>
            <person name="Westerberg I."/>
            <person name="Brannstrom I.O."/>
            <person name="Guillou S."/>
            <person name="Cros-Aarteil S."/>
            <person name="Calhoun S."/>
            <person name="Kuo A."/>
            <person name="Mondo S."/>
            <person name="Pangilinan J."/>
            <person name="Riley R."/>
            <person name="Labutti K."/>
            <person name="Andreopoulos B."/>
            <person name="Lipzen A."/>
            <person name="Chen C."/>
            <person name="Yanf M."/>
            <person name="Daum C."/>
            <person name="Ng V."/>
            <person name="Clum A."/>
            <person name="Steindorff A."/>
            <person name="Ohm R."/>
            <person name="Martin F."/>
            <person name="Silar P."/>
            <person name="Natvig D."/>
            <person name="Lalanne C."/>
            <person name="Gautier V."/>
            <person name="Ament-Velasquez S.L."/>
            <person name="Kruys A."/>
            <person name="Hutchinson M.I."/>
            <person name="Powell A.J."/>
            <person name="Barry K."/>
            <person name="Miller A.N."/>
            <person name="Grigoriev I.V."/>
            <person name="Debuchy R."/>
            <person name="Gladieux P."/>
            <person name="Thoren M.H."/>
            <person name="Johannesson H."/>
        </authorList>
    </citation>
    <scope>NUCLEOTIDE SEQUENCE</scope>
    <source>
        <strain evidence="2">CBS 168.71</strain>
    </source>
</reference>
<dbReference type="EMBL" id="JAUEPN010000002">
    <property type="protein sequence ID" value="KAK3299209.1"/>
    <property type="molecule type" value="Genomic_DNA"/>
</dbReference>
<dbReference type="Proteomes" id="UP001278766">
    <property type="component" value="Unassembled WGS sequence"/>
</dbReference>
<dbReference type="AlphaFoldDB" id="A0AAE0LWG3"/>
<evidence type="ECO:0000313" key="2">
    <source>
        <dbReference type="EMBL" id="KAK3299209.1"/>
    </source>
</evidence>
<feature type="compositionally biased region" description="Basic and acidic residues" evidence="1">
    <location>
        <begin position="72"/>
        <end position="98"/>
    </location>
</feature>
<feature type="compositionally biased region" description="Low complexity" evidence="1">
    <location>
        <begin position="507"/>
        <end position="534"/>
    </location>
</feature>
<evidence type="ECO:0000313" key="3">
    <source>
        <dbReference type="Proteomes" id="UP001278766"/>
    </source>
</evidence>